<dbReference type="GO" id="GO:0005524">
    <property type="term" value="F:ATP binding"/>
    <property type="evidence" value="ECO:0007669"/>
    <property type="project" value="UniProtKB-KW"/>
</dbReference>
<dbReference type="NCBIfam" id="NF000839">
    <property type="entry name" value="PRK00071.1-1"/>
    <property type="match status" value="1"/>
</dbReference>
<dbReference type="NCBIfam" id="TIGR00482">
    <property type="entry name" value="nicotinate (nicotinamide) nucleotide adenylyltransferase"/>
    <property type="match status" value="1"/>
</dbReference>
<dbReference type="Gene3D" id="3.40.50.620">
    <property type="entry name" value="HUPs"/>
    <property type="match status" value="1"/>
</dbReference>
<protein>
    <recommendedName>
        <fullName evidence="11">Probable nicotinate-nucleotide adenylyltransferase</fullName>
        <ecNumber evidence="11">2.7.7.18</ecNumber>
    </recommendedName>
    <alternativeName>
        <fullName evidence="11">Deamido-NAD(+) diphosphorylase</fullName>
    </alternativeName>
    <alternativeName>
        <fullName evidence="11">Deamido-NAD(+) pyrophosphorylase</fullName>
    </alternativeName>
    <alternativeName>
        <fullName evidence="11">Nicotinate mononucleotide adenylyltransferase</fullName>
        <shortName evidence="11">NaMN adenylyltransferase</shortName>
    </alternativeName>
</protein>
<dbReference type="Proteomes" id="UP000295565">
    <property type="component" value="Unassembled WGS sequence"/>
</dbReference>
<keyword evidence="4 11" id="KW-0662">Pyridine nucleotide biosynthesis</keyword>
<evidence type="ECO:0000256" key="8">
    <source>
        <dbReference type="ARBA" id="ARBA00022840"/>
    </source>
</evidence>
<dbReference type="GO" id="GO:0009435">
    <property type="term" value="P:NAD+ biosynthetic process"/>
    <property type="evidence" value="ECO:0007669"/>
    <property type="project" value="UniProtKB-UniRule"/>
</dbReference>
<evidence type="ECO:0000259" key="12">
    <source>
        <dbReference type="Pfam" id="PF01467"/>
    </source>
</evidence>
<evidence type="ECO:0000256" key="11">
    <source>
        <dbReference type="HAMAP-Rule" id="MF_00244"/>
    </source>
</evidence>
<dbReference type="GO" id="GO:0004515">
    <property type="term" value="F:nicotinate-nucleotide adenylyltransferase activity"/>
    <property type="evidence" value="ECO:0007669"/>
    <property type="project" value="UniProtKB-UniRule"/>
</dbReference>
<comment type="pathway">
    <text evidence="2 11">Cofactor biosynthesis; NAD(+) biosynthesis; deamido-NAD(+) from nicotinate D-ribonucleotide: step 1/1.</text>
</comment>
<dbReference type="SUPFAM" id="SSF52374">
    <property type="entry name" value="Nucleotidylyl transferase"/>
    <property type="match status" value="1"/>
</dbReference>
<comment type="caution">
    <text evidence="13">The sequence shown here is derived from an EMBL/GenBank/DDBJ whole genome shotgun (WGS) entry which is preliminary data.</text>
</comment>
<evidence type="ECO:0000313" key="14">
    <source>
        <dbReference type="Proteomes" id="UP000295565"/>
    </source>
</evidence>
<keyword evidence="9 11" id="KW-0520">NAD</keyword>
<dbReference type="EMBL" id="SMGD01000011">
    <property type="protein sequence ID" value="TCK58642.1"/>
    <property type="molecule type" value="Genomic_DNA"/>
</dbReference>
<dbReference type="UniPathway" id="UPA00253">
    <property type="reaction ID" value="UER00332"/>
</dbReference>
<keyword evidence="6 11" id="KW-0548">Nucleotidyltransferase</keyword>
<dbReference type="PANTHER" id="PTHR39321">
    <property type="entry name" value="NICOTINATE-NUCLEOTIDE ADENYLYLTRANSFERASE-RELATED"/>
    <property type="match status" value="1"/>
</dbReference>
<dbReference type="InterPro" id="IPR005248">
    <property type="entry name" value="NadD/NMNAT"/>
</dbReference>
<keyword evidence="5 11" id="KW-0808">Transferase</keyword>
<dbReference type="EC" id="2.7.7.18" evidence="11"/>
<gene>
    <name evidence="11" type="primary">nadD</name>
    <name evidence="13" type="ORF">EV690_0779</name>
</gene>
<dbReference type="HAMAP" id="MF_00244">
    <property type="entry name" value="NaMN_adenylyltr"/>
    <property type="match status" value="1"/>
</dbReference>
<dbReference type="PANTHER" id="PTHR39321:SF3">
    <property type="entry name" value="PHOSPHOPANTETHEINE ADENYLYLTRANSFERASE"/>
    <property type="match status" value="1"/>
</dbReference>
<dbReference type="RefSeq" id="WP_131911606.1">
    <property type="nucleotide sequence ID" value="NZ_OU594967.1"/>
</dbReference>
<evidence type="ECO:0000256" key="7">
    <source>
        <dbReference type="ARBA" id="ARBA00022741"/>
    </source>
</evidence>
<dbReference type="Pfam" id="PF01467">
    <property type="entry name" value="CTP_transf_like"/>
    <property type="match status" value="1"/>
</dbReference>
<keyword evidence="14" id="KW-1185">Reference proteome</keyword>
<dbReference type="CDD" id="cd02165">
    <property type="entry name" value="NMNAT"/>
    <property type="match status" value="1"/>
</dbReference>
<comment type="similarity">
    <text evidence="3 11">Belongs to the NadD family.</text>
</comment>
<dbReference type="InterPro" id="IPR004821">
    <property type="entry name" value="Cyt_trans-like"/>
</dbReference>
<dbReference type="AlphaFoldDB" id="A0A4R1K3K2"/>
<dbReference type="InterPro" id="IPR014729">
    <property type="entry name" value="Rossmann-like_a/b/a_fold"/>
</dbReference>
<evidence type="ECO:0000256" key="5">
    <source>
        <dbReference type="ARBA" id="ARBA00022679"/>
    </source>
</evidence>
<evidence type="ECO:0000256" key="9">
    <source>
        <dbReference type="ARBA" id="ARBA00023027"/>
    </source>
</evidence>
<evidence type="ECO:0000256" key="3">
    <source>
        <dbReference type="ARBA" id="ARBA00009014"/>
    </source>
</evidence>
<organism evidence="13 14">
    <name type="scientific">Celerinatantimonas diazotrophica</name>
    <dbReference type="NCBI Taxonomy" id="412034"/>
    <lineage>
        <taxon>Bacteria</taxon>
        <taxon>Pseudomonadati</taxon>
        <taxon>Pseudomonadota</taxon>
        <taxon>Gammaproteobacteria</taxon>
        <taxon>Celerinatantimonadaceae</taxon>
        <taxon>Celerinatantimonas</taxon>
    </lineage>
</organism>
<evidence type="ECO:0000256" key="2">
    <source>
        <dbReference type="ARBA" id="ARBA00005019"/>
    </source>
</evidence>
<evidence type="ECO:0000256" key="4">
    <source>
        <dbReference type="ARBA" id="ARBA00022642"/>
    </source>
</evidence>
<comment type="function">
    <text evidence="1 11">Catalyzes the reversible adenylation of nicotinate mononucleotide (NaMN) to nicotinic acid adenine dinucleotide (NaAD).</text>
</comment>
<evidence type="ECO:0000313" key="13">
    <source>
        <dbReference type="EMBL" id="TCK58642.1"/>
    </source>
</evidence>
<evidence type="ECO:0000256" key="1">
    <source>
        <dbReference type="ARBA" id="ARBA00002324"/>
    </source>
</evidence>
<keyword evidence="8 11" id="KW-0067">ATP-binding</keyword>
<keyword evidence="7 11" id="KW-0547">Nucleotide-binding</keyword>
<comment type="catalytic activity">
    <reaction evidence="10 11">
        <text>nicotinate beta-D-ribonucleotide + ATP + H(+) = deamido-NAD(+) + diphosphate</text>
        <dbReference type="Rhea" id="RHEA:22860"/>
        <dbReference type="ChEBI" id="CHEBI:15378"/>
        <dbReference type="ChEBI" id="CHEBI:30616"/>
        <dbReference type="ChEBI" id="CHEBI:33019"/>
        <dbReference type="ChEBI" id="CHEBI:57502"/>
        <dbReference type="ChEBI" id="CHEBI:58437"/>
        <dbReference type="EC" id="2.7.7.18"/>
    </reaction>
</comment>
<accession>A0A4R1K3K2</accession>
<name>A0A4R1K3K2_9GAMM</name>
<dbReference type="OrthoDB" id="5295945at2"/>
<reference evidence="13 14" key="1">
    <citation type="submission" date="2019-03" db="EMBL/GenBank/DDBJ databases">
        <title>Genomic Encyclopedia of Type Strains, Phase IV (KMG-IV): sequencing the most valuable type-strain genomes for metagenomic binning, comparative biology and taxonomic classification.</title>
        <authorList>
            <person name="Goeker M."/>
        </authorList>
    </citation>
    <scope>NUCLEOTIDE SEQUENCE [LARGE SCALE GENOMIC DNA]</scope>
    <source>
        <strain evidence="13 14">DSM 18577</strain>
    </source>
</reference>
<evidence type="ECO:0000256" key="10">
    <source>
        <dbReference type="ARBA" id="ARBA00048721"/>
    </source>
</evidence>
<sequence>MPNSRLYLGGSFDPIHHGHLNSLEQLRTRLQLDTAFLMPAWRSPLKDETNTLDKHRLEMLELAIQEYPNLQIERYEIERPSPSYTSQTLAAFRARYPQDSIIFAMGMDSFQALDKWANWQQLTTHAHLAVFARPGYKLMLNQSVAHFYHAHQADNKEQLTKLPCGKIWLTELEPFDMASSSIREQLQCDPNNAKKTLPSSVFDYIQQHHLYL</sequence>
<feature type="domain" description="Cytidyltransferase-like" evidence="12">
    <location>
        <begin position="7"/>
        <end position="184"/>
    </location>
</feature>
<proteinExistence type="inferred from homology"/>
<evidence type="ECO:0000256" key="6">
    <source>
        <dbReference type="ARBA" id="ARBA00022695"/>
    </source>
</evidence>